<feature type="domain" description="CCHC-type" evidence="3">
    <location>
        <begin position="432"/>
        <end position="448"/>
    </location>
</feature>
<dbReference type="PROSITE" id="PS50158">
    <property type="entry name" value="ZF_CCHC"/>
    <property type="match status" value="1"/>
</dbReference>
<name>A0A9W9HAT5_9EURO</name>
<sequence>MTLVPGLRPPCPFEVRNTDKHSRQQRVSNPDDEPQTPPNPDSGPSHETAPDPLADNDDDTGGGFAPQITFKGTRLINLQLDSPTVTKQLLKIDLKDRYDKLTAVYKELEQKFYEPERLNSELQDKPRNQEGKIIRERDEAMARYQRAREERNNARADPEKAVSRAAAATEEKDAAITKLHEMAIKICDLQTRAPIVEAVKKTTRLPDAPMLSDGVDIRYESWMTGIKRKLTGNADHFPDANARIQYVQSRAEGQAFRHMAPRLNEESPDPYKDYGDILAHMKTVFSNPNHAVEARAKYQRLTMKPRDQFTSFLADFMELANEANIHVDNRKVDLYEKLPPLLQSQMLGDSCEDEVSFETFKDRCIRRSHAIALVQQSKTTTATGRGRSNPVSSSTGVGSSSSNTKVKTENPTSSTYVPMSATERATLMKEGRCFGCKEHGHMTRDCPKNTSKPTAAPTVATTQPVVNLTALEDPAVDNSGKARA</sequence>
<dbReference type="OrthoDB" id="4365667at2759"/>
<dbReference type="Proteomes" id="UP001149079">
    <property type="component" value="Unassembled WGS sequence"/>
</dbReference>
<dbReference type="EMBL" id="JAPQKL010000002">
    <property type="protein sequence ID" value="KAJ5143089.1"/>
    <property type="molecule type" value="Genomic_DNA"/>
</dbReference>
<keyword evidence="5" id="KW-1185">Reference proteome</keyword>
<keyword evidence="1" id="KW-0863">Zinc-finger</keyword>
<dbReference type="GeneID" id="81401790"/>
<evidence type="ECO:0000256" key="1">
    <source>
        <dbReference type="PROSITE-ProRule" id="PRU00047"/>
    </source>
</evidence>
<organism evidence="4 5">
    <name type="scientific">Penicillium bovifimosum</name>
    <dbReference type="NCBI Taxonomy" id="126998"/>
    <lineage>
        <taxon>Eukaryota</taxon>
        <taxon>Fungi</taxon>
        <taxon>Dikarya</taxon>
        <taxon>Ascomycota</taxon>
        <taxon>Pezizomycotina</taxon>
        <taxon>Eurotiomycetes</taxon>
        <taxon>Eurotiomycetidae</taxon>
        <taxon>Eurotiales</taxon>
        <taxon>Aspergillaceae</taxon>
        <taxon>Penicillium</taxon>
    </lineage>
</organism>
<keyword evidence="1" id="KW-0862">Zinc</keyword>
<feature type="region of interest" description="Disordered" evidence="2">
    <location>
        <begin position="376"/>
        <end position="416"/>
    </location>
</feature>
<dbReference type="InterPro" id="IPR036875">
    <property type="entry name" value="Znf_CCHC_sf"/>
</dbReference>
<dbReference type="AlphaFoldDB" id="A0A9W9HAT5"/>
<gene>
    <name evidence="4" type="ORF">N7515_001876</name>
</gene>
<dbReference type="SUPFAM" id="SSF57756">
    <property type="entry name" value="Retrovirus zinc finger-like domains"/>
    <property type="match status" value="1"/>
</dbReference>
<feature type="compositionally biased region" description="Low complexity" evidence="2">
    <location>
        <begin position="388"/>
        <end position="404"/>
    </location>
</feature>
<reference evidence="4" key="1">
    <citation type="submission" date="2022-11" db="EMBL/GenBank/DDBJ databases">
        <authorList>
            <person name="Petersen C."/>
        </authorList>
    </citation>
    <scope>NUCLEOTIDE SEQUENCE</scope>
    <source>
        <strain evidence="4">IBT 22155</strain>
    </source>
</reference>
<dbReference type="GO" id="GO:0008270">
    <property type="term" value="F:zinc ion binding"/>
    <property type="evidence" value="ECO:0007669"/>
    <property type="project" value="UniProtKB-KW"/>
</dbReference>
<comment type="caution">
    <text evidence="4">The sequence shown here is derived from an EMBL/GenBank/DDBJ whole genome shotgun (WGS) entry which is preliminary data.</text>
</comment>
<evidence type="ECO:0000259" key="3">
    <source>
        <dbReference type="PROSITE" id="PS50158"/>
    </source>
</evidence>
<dbReference type="InterPro" id="IPR001878">
    <property type="entry name" value="Znf_CCHC"/>
</dbReference>
<keyword evidence="1" id="KW-0479">Metal-binding</keyword>
<evidence type="ECO:0000256" key="2">
    <source>
        <dbReference type="SAM" id="MobiDB-lite"/>
    </source>
</evidence>
<accession>A0A9W9HAT5</accession>
<protein>
    <recommendedName>
        <fullName evidence="3">CCHC-type domain-containing protein</fullName>
    </recommendedName>
</protein>
<dbReference type="RefSeq" id="XP_056524733.1">
    <property type="nucleotide sequence ID" value="XM_056662620.1"/>
</dbReference>
<reference evidence="4" key="2">
    <citation type="journal article" date="2023" name="IMA Fungus">
        <title>Comparative genomic study of the Penicillium genus elucidates a diverse pangenome and 15 lateral gene transfer events.</title>
        <authorList>
            <person name="Petersen C."/>
            <person name="Sorensen T."/>
            <person name="Nielsen M.R."/>
            <person name="Sondergaard T.E."/>
            <person name="Sorensen J.L."/>
            <person name="Fitzpatrick D.A."/>
            <person name="Frisvad J.C."/>
            <person name="Nielsen K.L."/>
        </authorList>
    </citation>
    <scope>NUCLEOTIDE SEQUENCE</scope>
    <source>
        <strain evidence="4">IBT 22155</strain>
    </source>
</reference>
<evidence type="ECO:0000313" key="4">
    <source>
        <dbReference type="EMBL" id="KAJ5143089.1"/>
    </source>
</evidence>
<proteinExistence type="predicted"/>
<dbReference type="GO" id="GO:0003676">
    <property type="term" value="F:nucleic acid binding"/>
    <property type="evidence" value="ECO:0007669"/>
    <property type="project" value="InterPro"/>
</dbReference>
<dbReference type="Gene3D" id="4.10.60.10">
    <property type="entry name" value="Zinc finger, CCHC-type"/>
    <property type="match status" value="1"/>
</dbReference>
<evidence type="ECO:0000313" key="5">
    <source>
        <dbReference type="Proteomes" id="UP001149079"/>
    </source>
</evidence>
<feature type="region of interest" description="Disordered" evidence="2">
    <location>
        <begin position="1"/>
        <end position="66"/>
    </location>
</feature>